<dbReference type="GO" id="GO:0008171">
    <property type="term" value="F:O-methyltransferase activity"/>
    <property type="evidence" value="ECO:0007669"/>
    <property type="project" value="InterPro"/>
</dbReference>
<evidence type="ECO:0000259" key="5">
    <source>
        <dbReference type="Pfam" id="PF00891"/>
    </source>
</evidence>
<accession>A0AAI8YHJ0</accession>
<comment type="caution">
    <text evidence="6">The sequence shown here is derived from an EMBL/GenBank/DDBJ whole genome shotgun (WGS) entry which is preliminary data.</text>
</comment>
<dbReference type="PANTHER" id="PTHR43712">
    <property type="entry name" value="PUTATIVE (AFU_ORTHOLOGUE AFUA_4G14580)-RELATED"/>
    <property type="match status" value="1"/>
</dbReference>
<proteinExistence type="predicted"/>
<dbReference type="InterPro" id="IPR029063">
    <property type="entry name" value="SAM-dependent_MTases_sf"/>
</dbReference>
<protein>
    <submittedName>
        <fullName evidence="6">Uu.00g123600.m01.CDS01</fullName>
    </submittedName>
</protein>
<dbReference type="Pfam" id="PF00891">
    <property type="entry name" value="Methyltransf_2"/>
    <property type="match status" value="1"/>
</dbReference>
<sequence length="396" mass="43557">MENSKEELLTALGSISSGDFEGNGVQRLKFVEAAKKLVSRLETNVEKIFDITFAQPAVFAALQTCLDLGLWEAWTAAGGGAKSVEELSKLCKQDVDPNLARSVNIVEQTGADTYKTTLFSLTFGDRNSLMPQSIQCRTHHWQDGCVNLPKYLAKIGYKEPQDAKNTNYADWCPEKLDFFSKCVAEPAYQDSFSGFMTAWATYKLPWPEFFDTKSLVAGADLSNGGVLCVDIGGHHGLDLTRLLNKHPDVPAGSLVLEDLPEVVSGAKNVNGKIKVLPHDMFQSQPVKGSLLKRSRAYYFHAVFHDWPDNVAVNALRNTADAMRKGYSKLLINDMVLPPTGASATQATMDVEMMAIVSAYERTEAMWTSLLNDAGFEIIKIWADGRGNESVIEAELA</sequence>
<gene>
    <name evidence="6" type="ORF">KHLLAP_LOCUS5434</name>
</gene>
<dbReference type="InterPro" id="IPR016461">
    <property type="entry name" value="COMT-like"/>
</dbReference>
<dbReference type="InterPro" id="IPR001077">
    <property type="entry name" value="COMT_C"/>
</dbReference>
<reference evidence="6" key="1">
    <citation type="submission" date="2023-10" db="EMBL/GenBank/DDBJ databases">
        <authorList>
            <person name="Hackl T."/>
        </authorList>
    </citation>
    <scope>NUCLEOTIDE SEQUENCE</scope>
</reference>
<keyword evidence="2" id="KW-0808">Transferase</keyword>
<evidence type="ECO:0000256" key="3">
    <source>
        <dbReference type="ARBA" id="ARBA00022691"/>
    </source>
</evidence>
<evidence type="ECO:0000313" key="6">
    <source>
        <dbReference type="EMBL" id="CAJ2504966.1"/>
    </source>
</evidence>
<dbReference type="PANTHER" id="PTHR43712:SF8">
    <property type="entry name" value="O-METHYLTRANSFERASE AF390-400"/>
    <property type="match status" value="1"/>
</dbReference>
<evidence type="ECO:0000256" key="2">
    <source>
        <dbReference type="ARBA" id="ARBA00022679"/>
    </source>
</evidence>
<dbReference type="AlphaFoldDB" id="A0AAI8YHJ0"/>
<organism evidence="6 7">
    <name type="scientific">Anthostomella pinea</name>
    <dbReference type="NCBI Taxonomy" id="933095"/>
    <lineage>
        <taxon>Eukaryota</taxon>
        <taxon>Fungi</taxon>
        <taxon>Dikarya</taxon>
        <taxon>Ascomycota</taxon>
        <taxon>Pezizomycotina</taxon>
        <taxon>Sordariomycetes</taxon>
        <taxon>Xylariomycetidae</taxon>
        <taxon>Xylariales</taxon>
        <taxon>Xylariaceae</taxon>
        <taxon>Anthostomella</taxon>
    </lineage>
</organism>
<dbReference type="EMBL" id="CAUWAG010000007">
    <property type="protein sequence ID" value="CAJ2504966.1"/>
    <property type="molecule type" value="Genomic_DNA"/>
</dbReference>
<name>A0AAI8YHJ0_9PEZI</name>
<keyword evidence="3" id="KW-0949">S-adenosyl-L-methionine</keyword>
<feature type="active site" description="Proton acceptor" evidence="4">
    <location>
        <position position="304"/>
    </location>
</feature>
<dbReference type="GO" id="GO:0032259">
    <property type="term" value="P:methylation"/>
    <property type="evidence" value="ECO:0007669"/>
    <property type="project" value="UniProtKB-KW"/>
</dbReference>
<dbReference type="SUPFAM" id="SSF53335">
    <property type="entry name" value="S-adenosyl-L-methionine-dependent methyltransferases"/>
    <property type="match status" value="1"/>
</dbReference>
<evidence type="ECO:0000256" key="4">
    <source>
        <dbReference type="PIRSR" id="PIRSR005739-1"/>
    </source>
</evidence>
<feature type="domain" description="O-methyltransferase C-terminal" evidence="5">
    <location>
        <begin position="215"/>
        <end position="376"/>
    </location>
</feature>
<keyword evidence="7" id="KW-1185">Reference proteome</keyword>
<evidence type="ECO:0000256" key="1">
    <source>
        <dbReference type="ARBA" id="ARBA00022603"/>
    </source>
</evidence>
<dbReference type="Proteomes" id="UP001295740">
    <property type="component" value="Unassembled WGS sequence"/>
</dbReference>
<keyword evidence="1" id="KW-0489">Methyltransferase</keyword>
<evidence type="ECO:0000313" key="7">
    <source>
        <dbReference type="Proteomes" id="UP001295740"/>
    </source>
</evidence>
<dbReference type="PROSITE" id="PS51683">
    <property type="entry name" value="SAM_OMT_II"/>
    <property type="match status" value="1"/>
</dbReference>
<dbReference type="Gene3D" id="3.40.50.150">
    <property type="entry name" value="Vaccinia Virus protein VP39"/>
    <property type="match status" value="1"/>
</dbReference>